<protein>
    <recommendedName>
        <fullName evidence="3">Sulfatase N-terminal domain-containing protein</fullName>
    </recommendedName>
</protein>
<evidence type="ECO:0000313" key="2">
    <source>
        <dbReference type="Proteomes" id="UP000244755"/>
    </source>
</evidence>
<organism evidence="1 2">
    <name type="scientific">Methylobacterium currus</name>
    <dbReference type="NCBI Taxonomy" id="2051553"/>
    <lineage>
        <taxon>Bacteria</taxon>
        <taxon>Pseudomonadati</taxon>
        <taxon>Pseudomonadota</taxon>
        <taxon>Alphaproteobacteria</taxon>
        <taxon>Hyphomicrobiales</taxon>
        <taxon>Methylobacteriaceae</taxon>
        <taxon>Methylobacterium</taxon>
    </lineage>
</organism>
<gene>
    <name evidence="1" type="ORF">DA075_18715</name>
</gene>
<keyword evidence="2" id="KW-1185">Reference proteome</keyword>
<name>A0A2R4WMG2_9HYPH</name>
<dbReference type="Proteomes" id="UP000244755">
    <property type="component" value="Chromosome 1"/>
</dbReference>
<accession>A0A2R4WMG2</accession>
<reference evidence="1 2" key="1">
    <citation type="submission" date="2018-04" db="EMBL/GenBank/DDBJ databases">
        <title>Methylobacterium sp. PR1016A genome.</title>
        <authorList>
            <person name="Park W."/>
        </authorList>
    </citation>
    <scope>NUCLEOTIDE SEQUENCE [LARGE SCALE GENOMIC DNA]</scope>
    <source>
        <strain evidence="1 2">PR1016A</strain>
    </source>
</reference>
<evidence type="ECO:0008006" key="3">
    <source>
        <dbReference type="Google" id="ProtNLM"/>
    </source>
</evidence>
<sequence length="80" mass="8451">MLSGAPTIAVTLWTGTALARSPPTGDGKPSIAFILMDNLGYGEVGAYGGGITRGAPTPRITISKYRSRRPQVRFFLPSGR</sequence>
<dbReference type="KEGG" id="mee:DA075_18715"/>
<proteinExistence type="predicted"/>
<dbReference type="EMBL" id="CP028843">
    <property type="protein sequence ID" value="AWB22685.1"/>
    <property type="molecule type" value="Genomic_DNA"/>
</dbReference>
<dbReference type="AlphaFoldDB" id="A0A2R4WMG2"/>
<evidence type="ECO:0000313" key="1">
    <source>
        <dbReference type="EMBL" id="AWB22685.1"/>
    </source>
</evidence>